<dbReference type="AlphaFoldDB" id="X1FC90"/>
<comment type="caution">
    <text evidence="1">The sequence shown here is derived from an EMBL/GenBank/DDBJ whole genome shotgun (WGS) entry which is preliminary data.</text>
</comment>
<organism evidence="1">
    <name type="scientific">marine sediment metagenome</name>
    <dbReference type="NCBI Taxonomy" id="412755"/>
    <lineage>
        <taxon>unclassified sequences</taxon>
        <taxon>metagenomes</taxon>
        <taxon>ecological metagenomes</taxon>
    </lineage>
</organism>
<gene>
    <name evidence="1" type="ORF">S03H2_00484</name>
</gene>
<reference evidence="1" key="1">
    <citation type="journal article" date="2014" name="Front. Microbiol.">
        <title>High frequency of phylogenetically diverse reductive dehalogenase-homologous genes in deep subseafloor sedimentary metagenomes.</title>
        <authorList>
            <person name="Kawai M."/>
            <person name="Futagami T."/>
            <person name="Toyoda A."/>
            <person name="Takaki Y."/>
            <person name="Nishi S."/>
            <person name="Hori S."/>
            <person name="Arai W."/>
            <person name="Tsubouchi T."/>
            <person name="Morono Y."/>
            <person name="Uchiyama I."/>
            <person name="Ito T."/>
            <person name="Fujiyama A."/>
            <person name="Inagaki F."/>
            <person name="Takami H."/>
        </authorList>
    </citation>
    <scope>NUCLEOTIDE SEQUENCE</scope>
    <source>
        <strain evidence="1">Expedition CK06-06</strain>
    </source>
</reference>
<proteinExistence type="predicted"/>
<evidence type="ECO:0000313" key="1">
    <source>
        <dbReference type="EMBL" id="GAH26989.1"/>
    </source>
</evidence>
<protein>
    <submittedName>
        <fullName evidence="1">Uncharacterized protein</fullName>
    </submittedName>
</protein>
<name>X1FC90_9ZZZZ</name>
<dbReference type="EMBL" id="BARU01000094">
    <property type="protein sequence ID" value="GAH26989.1"/>
    <property type="molecule type" value="Genomic_DNA"/>
</dbReference>
<accession>X1FC90</accession>
<sequence length="45" mass="4823">MLRNGAARILLGLGIILISIASKIDPDYVQSAILNLINKPEDSTT</sequence>